<proteinExistence type="predicted"/>
<name>A0A8J5RPD7_ZIZPA</name>
<keyword evidence="3" id="KW-1185">Reference proteome</keyword>
<organism evidence="2 3">
    <name type="scientific">Zizania palustris</name>
    <name type="common">Northern wild rice</name>
    <dbReference type="NCBI Taxonomy" id="103762"/>
    <lineage>
        <taxon>Eukaryota</taxon>
        <taxon>Viridiplantae</taxon>
        <taxon>Streptophyta</taxon>
        <taxon>Embryophyta</taxon>
        <taxon>Tracheophyta</taxon>
        <taxon>Spermatophyta</taxon>
        <taxon>Magnoliopsida</taxon>
        <taxon>Liliopsida</taxon>
        <taxon>Poales</taxon>
        <taxon>Poaceae</taxon>
        <taxon>BOP clade</taxon>
        <taxon>Oryzoideae</taxon>
        <taxon>Oryzeae</taxon>
        <taxon>Zizaniinae</taxon>
        <taxon>Zizania</taxon>
    </lineage>
</organism>
<comment type="caution">
    <text evidence="2">The sequence shown here is derived from an EMBL/GenBank/DDBJ whole genome shotgun (WGS) entry which is preliminary data.</text>
</comment>
<dbReference type="AlphaFoldDB" id="A0A8J5RPD7"/>
<gene>
    <name evidence="2" type="ORF">GUJ93_ZPchr0009g2041</name>
</gene>
<dbReference type="OrthoDB" id="10624859at2759"/>
<evidence type="ECO:0000313" key="2">
    <source>
        <dbReference type="EMBL" id="KAG8051322.1"/>
    </source>
</evidence>
<feature type="region of interest" description="Disordered" evidence="1">
    <location>
        <begin position="1"/>
        <end position="42"/>
    </location>
</feature>
<accession>A0A8J5RPD7</accession>
<dbReference type="Proteomes" id="UP000729402">
    <property type="component" value="Unassembled WGS sequence"/>
</dbReference>
<protein>
    <submittedName>
        <fullName evidence="2">Uncharacterized protein</fullName>
    </submittedName>
</protein>
<dbReference type="EMBL" id="JAAALK010000289">
    <property type="protein sequence ID" value="KAG8051322.1"/>
    <property type="molecule type" value="Genomic_DNA"/>
</dbReference>
<sequence length="68" mass="7165">MSFHAGAGAEGSQEDAGDAGPYEQARKALSLRSPFDGEDATGRDALLPARVARWAALGDVQKKHKKAQ</sequence>
<evidence type="ECO:0000313" key="3">
    <source>
        <dbReference type="Proteomes" id="UP000729402"/>
    </source>
</evidence>
<reference evidence="2" key="1">
    <citation type="journal article" date="2021" name="bioRxiv">
        <title>Whole Genome Assembly and Annotation of Northern Wild Rice, Zizania palustris L., Supports a Whole Genome Duplication in the Zizania Genus.</title>
        <authorList>
            <person name="Haas M."/>
            <person name="Kono T."/>
            <person name="Macchietto M."/>
            <person name="Millas R."/>
            <person name="McGilp L."/>
            <person name="Shao M."/>
            <person name="Duquette J."/>
            <person name="Hirsch C.N."/>
            <person name="Kimball J."/>
        </authorList>
    </citation>
    <scope>NUCLEOTIDE SEQUENCE</scope>
    <source>
        <tissue evidence="2">Fresh leaf tissue</tissue>
    </source>
</reference>
<evidence type="ECO:0000256" key="1">
    <source>
        <dbReference type="SAM" id="MobiDB-lite"/>
    </source>
</evidence>
<reference evidence="2" key="2">
    <citation type="submission" date="2021-02" db="EMBL/GenBank/DDBJ databases">
        <authorList>
            <person name="Kimball J.A."/>
            <person name="Haas M.W."/>
            <person name="Macchietto M."/>
            <person name="Kono T."/>
            <person name="Duquette J."/>
            <person name="Shao M."/>
        </authorList>
    </citation>
    <scope>NUCLEOTIDE SEQUENCE</scope>
    <source>
        <tissue evidence="2">Fresh leaf tissue</tissue>
    </source>
</reference>